<evidence type="ECO:0000259" key="8">
    <source>
        <dbReference type="PROSITE" id="PS51194"/>
    </source>
</evidence>
<keyword evidence="5" id="KW-0347">Helicase</keyword>
<feature type="compositionally biased region" description="Basic residues" evidence="6">
    <location>
        <begin position="11"/>
        <end position="25"/>
    </location>
</feature>
<dbReference type="InterPro" id="IPR014001">
    <property type="entry name" value="Helicase_ATP-bd"/>
</dbReference>
<dbReference type="GO" id="GO:0016787">
    <property type="term" value="F:hydrolase activity"/>
    <property type="evidence" value="ECO:0007669"/>
    <property type="project" value="UniProtKB-KW"/>
</dbReference>
<reference evidence="9" key="1">
    <citation type="submission" date="2015-04" db="EMBL/GenBank/DDBJ databases">
        <title>The genome sequence of the plant pathogenic Rhizarian Plasmodiophora brassicae reveals insights in its biotrophic life cycle and the origin of chitin synthesis.</title>
        <authorList>
            <person name="Schwelm A."/>
            <person name="Fogelqvist J."/>
            <person name="Knaust A."/>
            <person name="Julke S."/>
            <person name="Lilja T."/>
            <person name="Dhandapani V."/>
            <person name="Bonilla-Rosso G."/>
            <person name="Karlsson M."/>
            <person name="Shevchenko A."/>
            <person name="Choi S.R."/>
            <person name="Kim H.G."/>
            <person name="Park J.Y."/>
            <person name="Lim Y.P."/>
            <person name="Ludwig-Muller J."/>
            <person name="Dixelius C."/>
        </authorList>
    </citation>
    <scope>NUCLEOTIDE SEQUENCE</scope>
    <source>
        <tissue evidence="9">Potato root galls</tissue>
    </source>
</reference>
<dbReference type="EC" id="3.6.4.13" evidence="5"/>
<dbReference type="InterPro" id="IPR001650">
    <property type="entry name" value="Helicase_C-like"/>
</dbReference>
<dbReference type="SMART" id="SM00490">
    <property type="entry name" value="HELICc"/>
    <property type="match status" value="1"/>
</dbReference>
<comment type="function">
    <text evidence="5">RNA helicase.</text>
</comment>
<comment type="similarity">
    <text evidence="5">Belongs to the DEAD box helicase family.</text>
</comment>
<comment type="catalytic activity">
    <reaction evidence="5">
        <text>ATP + H2O = ADP + phosphate + H(+)</text>
        <dbReference type="Rhea" id="RHEA:13065"/>
        <dbReference type="ChEBI" id="CHEBI:15377"/>
        <dbReference type="ChEBI" id="CHEBI:15378"/>
        <dbReference type="ChEBI" id="CHEBI:30616"/>
        <dbReference type="ChEBI" id="CHEBI:43474"/>
        <dbReference type="ChEBI" id="CHEBI:456216"/>
        <dbReference type="EC" id="3.6.4.13"/>
    </reaction>
</comment>
<keyword evidence="4 5" id="KW-0694">RNA-binding</keyword>
<evidence type="ECO:0000256" key="4">
    <source>
        <dbReference type="ARBA" id="ARBA00022884"/>
    </source>
</evidence>
<sequence length="547" mass="60196">MQVHEPANKAQNRRHRYRSRKTGVGKKRDANAAPEPASRADKMEMEQPADQVAAGISDNMQMDAPSTGTHMSNVRFADLPLSAASQDAISNMGFRNLTNVQAATLPHIMKGKDVLAKAKTGTGKTVAFLLPSIEKIRASMPSKSSTISILILSPTRELAAQIANEAKSLIRFHGFRVELVVGGTNMTSEAQRLRASGGVELLVATPGRLLDHLKNTNGFSLQLCGIQILVLDEADQLLERGFQPDIVRILGFLPAKEYRQTLLFSATVPASLHDIVHLALRDDHQFIDTVGDADEQTNSQVEQFSAIVSLDQQFSVLEALIRDHISICSEYKIIVFFPTARGVGYFALLFSSLGLSILEMHSRKSQAQRTKISNQFRENSNVIMFTSDVSARGVDYPDVSLIIQVGLTTKEQYIHRVGRTGRAGREGKSILLLAPFERKLLSQMQDLPIQDISQNPLISSKLQSKQLLKALSSVDKTAVLQKAAQQAYQAFLGFYNSNLRMVNWSKSDLVRVANDYAKIMGLSDVPALQKKTVGMMGLRGVQGLRVE</sequence>
<organism evidence="9">
    <name type="scientific">Spongospora subterranea</name>
    <dbReference type="NCBI Taxonomy" id="70186"/>
    <lineage>
        <taxon>Eukaryota</taxon>
        <taxon>Sar</taxon>
        <taxon>Rhizaria</taxon>
        <taxon>Endomyxa</taxon>
        <taxon>Phytomyxea</taxon>
        <taxon>Plasmodiophorida</taxon>
        <taxon>Plasmodiophoridae</taxon>
        <taxon>Spongospora</taxon>
    </lineage>
</organism>
<dbReference type="GO" id="GO:0003723">
    <property type="term" value="F:RNA binding"/>
    <property type="evidence" value="ECO:0007669"/>
    <property type="project" value="UniProtKB-UniRule"/>
</dbReference>
<name>A0A0H5R9D3_9EUKA</name>
<dbReference type="Gene3D" id="3.40.50.300">
    <property type="entry name" value="P-loop containing nucleotide triphosphate hydrolases"/>
    <property type="match status" value="2"/>
</dbReference>
<dbReference type="PROSITE" id="PS51192">
    <property type="entry name" value="HELICASE_ATP_BIND_1"/>
    <property type="match status" value="1"/>
</dbReference>
<evidence type="ECO:0000256" key="6">
    <source>
        <dbReference type="SAM" id="MobiDB-lite"/>
    </source>
</evidence>
<evidence type="ECO:0000259" key="7">
    <source>
        <dbReference type="PROSITE" id="PS51192"/>
    </source>
</evidence>
<evidence type="ECO:0000313" key="9">
    <source>
        <dbReference type="EMBL" id="CRZ10735.1"/>
    </source>
</evidence>
<feature type="domain" description="Helicase C-terminal" evidence="8">
    <location>
        <begin position="320"/>
        <end position="468"/>
    </location>
</feature>
<dbReference type="AlphaFoldDB" id="A0A0H5R9D3"/>
<evidence type="ECO:0000256" key="5">
    <source>
        <dbReference type="RuleBase" id="RU365068"/>
    </source>
</evidence>
<dbReference type="CDD" id="cd18787">
    <property type="entry name" value="SF2_C_DEAD"/>
    <property type="match status" value="1"/>
</dbReference>
<dbReference type="GO" id="GO:0005524">
    <property type="term" value="F:ATP binding"/>
    <property type="evidence" value="ECO:0007669"/>
    <property type="project" value="UniProtKB-UniRule"/>
</dbReference>
<comment type="domain">
    <text evidence="5">The Q motif is unique to and characteristic of the DEAD box family of RNA helicases and controls ATP binding and hydrolysis.</text>
</comment>
<evidence type="ECO:0000256" key="1">
    <source>
        <dbReference type="ARBA" id="ARBA00022741"/>
    </source>
</evidence>
<dbReference type="Pfam" id="PF00271">
    <property type="entry name" value="Helicase_C"/>
    <property type="match status" value="1"/>
</dbReference>
<dbReference type="Pfam" id="PF00270">
    <property type="entry name" value="DEAD"/>
    <property type="match status" value="1"/>
</dbReference>
<proteinExistence type="inferred from homology"/>
<dbReference type="InterPro" id="IPR011545">
    <property type="entry name" value="DEAD/DEAH_box_helicase_dom"/>
</dbReference>
<dbReference type="EMBL" id="HACM01010293">
    <property type="protein sequence ID" value="CRZ10735.1"/>
    <property type="molecule type" value="Transcribed_RNA"/>
</dbReference>
<keyword evidence="1 5" id="KW-0547">Nucleotide-binding</keyword>
<dbReference type="SMART" id="SM00487">
    <property type="entry name" value="DEXDc"/>
    <property type="match status" value="1"/>
</dbReference>
<protein>
    <recommendedName>
        <fullName evidence="5">ATP-dependent RNA helicase</fullName>
        <ecNumber evidence="5">3.6.4.13</ecNumber>
    </recommendedName>
</protein>
<dbReference type="PANTHER" id="PTHR24031">
    <property type="entry name" value="RNA HELICASE"/>
    <property type="match status" value="1"/>
</dbReference>
<dbReference type="InterPro" id="IPR027417">
    <property type="entry name" value="P-loop_NTPase"/>
</dbReference>
<dbReference type="GO" id="GO:0003724">
    <property type="term" value="F:RNA helicase activity"/>
    <property type="evidence" value="ECO:0007669"/>
    <property type="project" value="UniProtKB-EC"/>
</dbReference>
<dbReference type="SUPFAM" id="SSF52540">
    <property type="entry name" value="P-loop containing nucleoside triphosphate hydrolases"/>
    <property type="match status" value="2"/>
</dbReference>
<evidence type="ECO:0000256" key="2">
    <source>
        <dbReference type="ARBA" id="ARBA00022801"/>
    </source>
</evidence>
<feature type="domain" description="Helicase ATP-binding" evidence="7">
    <location>
        <begin position="105"/>
        <end position="286"/>
    </location>
</feature>
<feature type="region of interest" description="Disordered" evidence="6">
    <location>
        <begin position="1"/>
        <end position="47"/>
    </location>
</feature>
<keyword evidence="2 5" id="KW-0378">Hydrolase</keyword>
<dbReference type="PROSITE" id="PS51194">
    <property type="entry name" value="HELICASE_CTER"/>
    <property type="match status" value="1"/>
</dbReference>
<accession>A0A0H5R9D3</accession>
<evidence type="ECO:0000256" key="3">
    <source>
        <dbReference type="ARBA" id="ARBA00022840"/>
    </source>
</evidence>
<keyword evidence="3 5" id="KW-0067">ATP-binding</keyword>